<feature type="binding site" evidence="7">
    <location>
        <position position="246"/>
    </location>
    <ligand>
        <name>4-imidazolone-5-propanoate</name>
        <dbReference type="ChEBI" id="CHEBI:77893"/>
    </ligand>
</feature>
<dbReference type="GO" id="GO:0008270">
    <property type="term" value="F:zinc ion binding"/>
    <property type="evidence" value="ECO:0007669"/>
    <property type="project" value="UniProtKB-UniRule"/>
</dbReference>
<evidence type="ECO:0000256" key="3">
    <source>
        <dbReference type="ARBA" id="ARBA00022801"/>
    </source>
</evidence>
<dbReference type="RefSeq" id="WP_021818497.1">
    <property type="nucleotide sequence ID" value="NZ_AVBC01000020.1"/>
</dbReference>
<comment type="catalytic activity">
    <reaction evidence="7">
        <text>4-imidazolone-5-propanoate + H2O = N-formimidoyl-L-glutamate</text>
        <dbReference type="Rhea" id="RHEA:23660"/>
        <dbReference type="ChEBI" id="CHEBI:15377"/>
        <dbReference type="ChEBI" id="CHEBI:58928"/>
        <dbReference type="ChEBI" id="CHEBI:77893"/>
        <dbReference type="EC" id="3.5.2.7"/>
    </reaction>
</comment>
<dbReference type="UniPathway" id="UPA00379">
    <property type="reaction ID" value="UER00551"/>
</dbReference>
<keyword evidence="4 7" id="KW-0369">Histidine metabolism</keyword>
<feature type="binding site" evidence="7">
    <location>
        <position position="243"/>
    </location>
    <ligand>
        <name>Fe(3+)</name>
        <dbReference type="ChEBI" id="CHEBI:29034"/>
    </ligand>
</feature>
<evidence type="ECO:0000313" key="10">
    <source>
        <dbReference type="Proteomes" id="UP000019113"/>
    </source>
</evidence>
<dbReference type="OrthoDB" id="9776455at2"/>
<keyword evidence="2 7" id="KW-0479">Metal-binding</keyword>
<comment type="pathway">
    <text evidence="7">Amino-acid degradation; L-histidine degradation into L-glutamate; N-formimidoyl-L-glutamate from L-histidine: step 3/3.</text>
</comment>
<sequence length="406" mass="43585">MSSETTTPSTSLVWRDMTVFDGLETLPESMAVVVSDGHIRQLTPMSRFDTSDLDQYHDMGSGGVMTPGLVDCHTHLVFGGSRADEYEARLEGVSYEEIARRGGGILSTVNATREAREDELYAAARPRLEALMADGVTCVEIKSGYGLDVDNELKMLRVARRLGADLPVRVVTTLLGAHALPPEYRDDSDGYIDLVCDEMIPRAAAEGLADAVDVFCEKIAFSVAQCERVFHAAIKHGLPIKAHAEQLSNLGGTAMAAELGALSADHIEYLDQHGINAMRKSGSVAVILPGAFLTLRETQKPPIAELRAAGVPMAVATDANPGSSPLFMPTLMLNLACTLFQLTPREALSGMTAHAASALGMKEVGRLYEGAPADLCVWDITTPAELAYAVQPGRLRQRLFKGDVNS</sequence>
<dbReference type="Pfam" id="PF01979">
    <property type="entry name" value="Amidohydro_1"/>
    <property type="match status" value="1"/>
</dbReference>
<comment type="subcellular location">
    <subcellularLocation>
        <location evidence="7">Cytoplasm</location>
    </subcellularLocation>
</comment>
<organism evidence="9 10">
    <name type="scientific">Halomonas huangheensis</name>
    <dbReference type="NCBI Taxonomy" id="1178482"/>
    <lineage>
        <taxon>Bacteria</taxon>
        <taxon>Pseudomonadati</taxon>
        <taxon>Pseudomonadota</taxon>
        <taxon>Gammaproteobacteria</taxon>
        <taxon>Oceanospirillales</taxon>
        <taxon>Halomonadaceae</taxon>
        <taxon>Halomonas</taxon>
    </lineage>
</organism>
<name>W1N9K2_9GAMM</name>
<keyword evidence="5 7" id="KW-0862">Zinc</keyword>
<dbReference type="InterPro" id="IPR006680">
    <property type="entry name" value="Amidohydro-rel"/>
</dbReference>
<evidence type="ECO:0000256" key="7">
    <source>
        <dbReference type="HAMAP-Rule" id="MF_00372"/>
    </source>
</evidence>
<dbReference type="InterPro" id="IPR005920">
    <property type="entry name" value="HutI"/>
</dbReference>
<dbReference type="AlphaFoldDB" id="W1N9K2"/>
<feature type="binding site" evidence="7">
    <location>
        <position position="243"/>
    </location>
    <ligand>
        <name>Zn(2+)</name>
        <dbReference type="ChEBI" id="CHEBI:29105"/>
    </ligand>
</feature>
<evidence type="ECO:0000313" key="9">
    <source>
        <dbReference type="EMBL" id="ERL51861.1"/>
    </source>
</evidence>
<reference evidence="9 10" key="1">
    <citation type="submission" date="2013-08" db="EMBL/GenBank/DDBJ databases">
        <title>draft genome of Halomonas huanghegensis, strain BJGMM-B45T.</title>
        <authorList>
            <person name="Miao C."/>
            <person name="Wan Y."/>
            <person name="Jin W."/>
        </authorList>
    </citation>
    <scope>NUCLEOTIDE SEQUENCE [LARGE SCALE GENOMIC DNA]</scope>
    <source>
        <strain evidence="9 10">BJGMM-B45</strain>
    </source>
</reference>
<dbReference type="PANTHER" id="PTHR42752:SF1">
    <property type="entry name" value="IMIDAZOLONEPROPIONASE-RELATED"/>
    <property type="match status" value="1"/>
</dbReference>
<feature type="binding site" evidence="7">
    <location>
        <position position="318"/>
    </location>
    <ligand>
        <name>Fe(3+)</name>
        <dbReference type="ChEBI" id="CHEBI:29034"/>
    </ligand>
</feature>
<feature type="binding site" evidence="7">
    <location>
        <position position="73"/>
    </location>
    <ligand>
        <name>Zn(2+)</name>
        <dbReference type="ChEBI" id="CHEBI:29105"/>
    </ligand>
</feature>
<dbReference type="PANTHER" id="PTHR42752">
    <property type="entry name" value="IMIDAZOLONEPROPIONASE"/>
    <property type="match status" value="1"/>
</dbReference>
<dbReference type="Gene3D" id="2.30.40.10">
    <property type="entry name" value="Urease, subunit C, domain 1"/>
    <property type="match status" value="1"/>
</dbReference>
<feature type="binding site" evidence="7">
    <location>
        <position position="318"/>
    </location>
    <ligand>
        <name>Zn(2+)</name>
        <dbReference type="ChEBI" id="CHEBI:29105"/>
    </ligand>
</feature>
<feature type="binding site" evidence="7">
    <location>
        <position position="145"/>
    </location>
    <ligand>
        <name>N-formimidoyl-L-glutamate</name>
        <dbReference type="ChEBI" id="CHEBI:58928"/>
    </ligand>
</feature>
<feature type="binding site" evidence="7">
    <location>
        <position position="323"/>
    </location>
    <ligand>
        <name>4-imidazolone-5-propanoate</name>
        <dbReference type="ChEBI" id="CHEBI:77893"/>
    </ligand>
</feature>
<comment type="similarity">
    <text evidence="7">Belongs to the metallo-dependent hydrolases superfamily. HutI family.</text>
</comment>
<dbReference type="HAMAP" id="MF_00372">
    <property type="entry name" value="HutI"/>
    <property type="match status" value="1"/>
</dbReference>
<keyword evidence="7" id="KW-0963">Cytoplasm</keyword>
<feature type="binding site" evidence="7">
    <location>
        <position position="75"/>
    </location>
    <ligand>
        <name>Zn(2+)</name>
        <dbReference type="ChEBI" id="CHEBI:29105"/>
    </ligand>
</feature>
<feature type="binding site" evidence="7">
    <location>
        <position position="320"/>
    </location>
    <ligand>
        <name>N-formimidoyl-L-glutamate</name>
        <dbReference type="ChEBI" id="CHEBI:58928"/>
    </ligand>
</feature>
<keyword evidence="6 7" id="KW-0408">Iron</keyword>
<dbReference type="InterPro" id="IPR032466">
    <property type="entry name" value="Metal_Hydrolase"/>
</dbReference>
<dbReference type="GO" id="GO:0019557">
    <property type="term" value="P:L-histidine catabolic process to glutamate and formate"/>
    <property type="evidence" value="ECO:0007669"/>
    <property type="project" value="UniProtKB-UniPathway"/>
</dbReference>
<dbReference type="STRING" id="1178482.AR456_15185"/>
<protein>
    <recommendedName>
        <fullName evidence="1 7">Imidazolonepropionase</fullName>
        <ecNumber evidence="1 7">3.5.2.7</ecNumber>
    </recommendedName>
    <alternativeName>
        <fullName evidence="7">Imidazolone-5-propionate hydrolase</fullName>
    </alternativeName>
</protein>
<dbReference type="SUPFAM" id="SSF51556">
    <property type="entry name" value="Metallo-dependent hydrolases"/>
    <property type="match status" value="1"/>
</dbReference>
<evidence type="ECO:0000256" key="1">
    <source>
        <dbReference type="ARBA" id="ARBA00012864"/>
    </source>
</evidence>
<dbReference type="FunFam" id="3.20.20.140:FF:000007">
    <property type="entry name" value="Imidazolonepropionase"/>
    <property type="match status" value="1"/>
</dbReference>
<dbReference type="KEGG" id="hhu:AR456_15185"/>
<feature type="binding site" evidence="7">
    <location>
        <position position="82"/>
    </location>
    <ligand>
        <name>4-imidazolone-5-propanoate</name>
        <dbReference type="ChEBI" id="CHEBI:77893"/>
    </ligand>
</feature>
<dbReference type="GO" id="GO:0050480">
    <property type="term" value="F:imidazolonepropionase activity"/>
    <property type="evidence" value="ECO:0007669"/>
    <property type="project" value="UniProtKB-UniRule"/>
</dbReference>
<feature type="binding site" evidence="7">
    <location>
        <position position="73"/>
    </location>
    <ligand>
        <name>Fe(3+)</name>
        <dbReference type="ChEBI" id="CHEBI:29034"/>
    </ligand>
</feature>
<dbReference type="PATRIC" id="fig|1178482.3.peg.1542"/>
<dbReference type="GO" id="GO:0005737">
    <property type="term" value="C:cytoplasm"/>
    <property type="evidence" value="ECO:0007669"/>
    <property type="project" value="UniProtKB-SubCell"/>
</dbReference>
<evidence type="ECO:0000256" key="2">
    <source>
        <dbReference type="ARBA" id="ARBA00022723"/>
    </source>
</evidence>
<keyword evidence="3 7" id="KW-0378">Hydrolase</keyword>
<dbReference type="GO" id="GO:0019556">
    <property type="term" value="P:L-histidine catabolic process to glutamate and formamide"/>
    <property type="evidence" value="ECO:0007669"/>
    <property type="project" value="UniProtKB-UniRule"/>
</dbReference>
<evidence type="ECO:0000259" key="8">
    <source>
        <dbReference type="Pfam" id="PF01979"/>
    </source>
</evidence>
<dbReference type="CDD" id="cd01296">
    <property type="entry name" value="Imidazolone-5PH"/>
    <property type="match status" value="1"/>
</dbReference>
<dbReference type="Gene3D" id="3.20.20.140">
    <property type="entry name" value="Metal-dependent hydrolases"/>
    <property type="match status" value="1"/>
</dbReference>
<proteinExistence type="inferred from homology"/>
<dbReference type="EMBL" id="AVBC01000020">
    <property type="protein sequence ID" value="ERL51861.1"/>
    <property type="molecule type" value="Genomic_DNA"/>
</dbReference>
<comment type="cofactor">
    <cofactor evidence="7">
        <name>Zn(2+)</name>
        <dbReference type="ChEBI" id="CHEBI:29105"/>
    </cofactor>
    <cofactor evidence="7">
        <name>Fe(3+)</name>
        <dbReference type="ChEBI" id="CHEBI:29034"/>
    </cofactor>
    <text evidence="7">Binds 1 zinc or iron ion per subunit.</text>
</comment>
<comment type="caution">
    <text evidence="9">The sequence shown here is derived from an EMBL/GenBank/DDBJ whole genome shotgun (WGS) entry which is preliminary data.</text>
</comment>
<dbReference type="InterPro" id="IPR011059">
    <property type="entry name" value="Metal-dep_hydrolase_composite"/>
</dbReference>
<comment type="function">
    <text evidence="7">Catalyzes the hydrolytic cleavage of the carbon-nitrogen bond in imidazolone-5-propanoate to yield N-formimidoyl-L-glutamate. It is the third step in the universal histidine degradation pathway.</text>
</comment>
<dbReference type="Proteomes" id="UP000019113">
    <property type="component" value="Unassembled WGS sequence"/>
</dbReference>
<dbReference type="EC" id="3.5.2.7" evidence="1 7"/>
<feature type="binding site" evidence="7">
    <location>
        <position position="75"/>
    </location>
    <ligand>
        <name>Fe(3+)</name>
        <dbReference type="ChEBI" id="CHEBI:29034"/>
    </ligand>
</feature>
<keyword evidence="10" id="KW-1185">Reference proteome</keyword>
<evidence type="ECO:0000256" key="4">
    <source>
        <dbReference type="ARBA" id="ARBA00022808"/>
    </source>
</evidence>
<evidence type="ECO:0000256" key="5">
    <source>
        <dbReference type="ARBA" id="ARBA00022833"/>
    </source>
</evidence>
<dbReference type="NCBIfam" id="TIGR01224">
    <property type="entry name" value="hutI"/>
    <property type="match status" value="1"/>
</dbReference>
<feature type="binding site" evidence="7">
    <location>
        <position position="145"/>
    </location>
    <ligand>
        <name>4-imidazolone-5-propanoate</name>
        <dbReference type="ChEBI" id="CHEBI:77893"/>
    </ligand>
</feature>
<accession>W1N9K2</accession>
<evidence type="ECO:0000256" key="6">
    <source>
        <dbReference type="ARBA" id="ARBA00023004"/>
    </source>
</evidence>
<dbReference type="eggNOG" id="COG1228">
    <property type="taxonomic scope" value="Bacteria"/>
</dbReference>
<dbReference type="GO" id="GO:0005506">
    <property type="term" value="F:iron ion binding"/>
    <property type="evidence" value="ECO:0007669"/>
    <property type="project" value="UniProtKB-UniRule"/>
</dbReference>
<feature type="domain" description="Amidohydrolase-related" evidence="8">
    <location>
        <begin position="64"/>
        <end position="388"/>
    </location>
</feature>
<feature type="binding site" evidence="7">
    <location>
        <position position="178"/>
    </location>
    <ligand>
        <name>4-imidazolone-5-propanoate</name>
        <dbReference type="ChEBI" id="CHEBI:77893"/>
    </ligand>
</feature>
<feature type="binding site" evidence="7">
    <location>
        <position position="322"/>
    </location>
    <ligand>
        <name>N-formimidoyl-L-glutamate</name>
        <dbReference type="ChEBI" id="CHEBI:58928"/>
    </ligand>
</feature>
<gene>
    <name evidence="7" type="primary">hutI</name>
    <name evidence="9" type="ORF">BJB45_11895</name>
</gene>
<dbReference type="SUPFAM" id="SSF51338">
    <property type="entry name" value="Composite domain of metallo-dependent hydrolases"/>
    <property type="match status" value="2"/>
</dbReference>